<gene>
    <name evidence="14" type="ORF">VE01_01311</name>
</gene>
<dbReference type="Gene3D" id="3.40.50.12780">
    <property type="entry name" value="N-terminal domain of ligase-like"/>
    <property type="match status" value="1"/>
</dbReference>
<dbReference type="PANTHER" id="PTHR43775:SF20">
    <property type="entry name" value="HYBRID PKS-NRPS SYNTHETASE APDA"/>
    <property type="match status" value="1"/>
</dbReference>
<dbReference type="PROSITE" id="PS00455">
    <property type="entry name" value="AMP_BINDING"/>
    <property type="match status" value="1"/>
</dbReference>
<evidence type="ECO:0000256" key="3">
    <source>
        <dbReference type="ARBA" id="ARBA00022598"/>
    </source>
</evidence>
<dbReference type="Gene3D" id="3.30.559.10">
    <property type="entry name" value="Chloramphenicol acetyltransferase-like domain"/>
    <property type="match status" value="1"/>
</dbReference>
<dbReference type="Gene3D" id="3.30.559.30">
    <property type="entry name" value="Nonribosomal peptide synthetase, condensation domain"/>
    <property type="match status" value="1"/>
</dbReference>
<dbReference type="InterPro" id="IPR020807">
    <property type="entry name" value="PKS_DH"/>
</dbReference>
<evidence type="ECO:0000313" key="15">
    <source>
        <dbReference type="Proteomes" id="UP000091956"/>
    </source>
</evidence>
<evidence type="ECO:0000256" key="4">
    <source>
        <dbReference type="ARBA" id="ARBA00022603"/>
    </source>
</evidence>
<evidence type="ECO:0000259" key="11">
    <source>
        <dbReference type="PROSITE" id="PS50075"/>
    </source>
</evidence>
<dbReference type="SUPFAM" id="SSF56801">
    <property type="entry name" value="Acetyl-CoA synthetase-like"/>
    <property type="match status" value="1"/>
</dbReference>
<dbReference type="GO" id="GO:0008168">
    <property type="term" value="F:methyltransferase activity"/>
    <property type="evidence" value="ECO:0007669"/>
    <property type="project" value="UniProtKB-KW"/>
</dbReference>
<dbReference type="InterPro" id="IPR010071">
    <property type="entry name" value="AA_adenyl_dom"/>
</dbReference>
<dbReference type="Pfam" id="PF14765">
    <property type="entry name" value="PS-DH"/>
    <property type="match status" value="1"/>
</dbReference>
<dbReference type="InterPro" id="IPR016036">
    <property type="entry name" value="Malonyl_transacylase_ACP-bd"/>
</dbReference>
<keyword evidence="3" id="KW-0436">Ligase</keyword>
<dbReference type="InterPro" id="IPR049551">
    <property type="entry name" value="PKS_DH_C"/>
</dbReference>
<dbReference type="InterPro" id="IPR020845">
    <property type="entry name" value="AMP-binding_CS"/>
</dbReference>
<evidence type="ECO:0000259" key="13">
    <source>
        <dbReference type="PROSITE" id="PS52019"/>
    </source>
</evidence>
<evidence type="ECO:0000256" key="6">
    <source>
        <dbReference type="ARBA" id="ARBA00022737"/>
    </source>
</evidence>
<dbReference type="GO" id="GO:0016874">
    <property type="term" value="F:ligase activity"/>
    <property type="evidence" value="ECO:0007669"/>
    <property type="project" value="UniProtKB-KW"/>
</dbReference>
<keyword evidence="7" id="KW-0511">Multifunctional enzyme</keyword>
<reference evidence="15" key="2">
    <citation type="journal article" date="2018" name="Nat. Commun.">
        <title>Extreme sensitivity to ultraviolet light in the fungal pathogen causing white-nose syndrome of bats.</title>
        <authorList>
            <person name="Palmer J.M."/>
            <person name="Drees K.P."/>
            <person name="Foster J.T."/>
            <person name="Lindner D.L."/>
        </authorList>
    </citation>
    <scope>NUCLEOTIDE SEQUENCE [LARGE SCALE GENOMIC DNA]</scope>
    <source>
        <strain evidence="15">UAMH 10579</strain>
    </source>
</reference>
<evidence type="ECO:0000256" key="10">
    <source>
        <dbReference type="SAM" id="MobiDB-lite"/>
    </source>
</evidence>
<dbReference type="STRING" id="342668.A0A1B8GYF7"/>
<feature type="region of interest" description="Disordered" evidence="10">
    <location>
        <begin position="2466"/>
        <end position="2536"/>
    </location>
</feature>
<dbReference type="InterPro" id="IPR014030">
    <property type="entry name" value="Ketoacyl_synth_N"/>
</dbReference>
<dbReference type="GO" id="GO:0004312">
    <property type="term" value="F:fatty acid synthase activity"/>
    <property type="evidence" value="ECO:0007669"/>
    <property type="project" value="TreeGrafter"/>
</dbReference>
<name>A0A1B8GYF7_9PEZI</name>
<dbReference type="InterPro" id="IPR013217">
    <property type="entry name" value="Methyltransf_12"/>
</dbReference>
<dbReference type="InterPro" id="IPR036736">
    <property type="entry name" value="ACP-like_sf"/>
</dbReference>
<dbReference type="Pfam" id="PF00698">
    <property type="entry name" value="Acyl_transf_1"/>
    <property type="match status" value="1"/>
</dbReference>
<dbReference type="PROSITE" id="PS50075">
    <property type="entry name" value="CARRIER"/>
    <property type="match status" value="2"/>
</dbReference>
<dbReference type="Pfam" id="PF08242">
    <property type="entry name" value="Methyltransf_12"/>
    <property type="match status" value="1"/>
</dbReference>
<keyword evidence="1" id="KW-0596">Phosphopantetheine</keyword>
<dbReference type="InterPro" id="IPR020806">
    <property type="entry name" value="PKS_PP-bd"/>
</dbReference>
<dbReference type="Pfam" id="PF02801">
    <property type="entry name" value="Ketoacyl-synt_C"/>
    <property type="match status" value="1"/>
</dbReference>
<dbReference type="EMBL" id="KV460208">
    <property type="protein sequence ID" value="OBU00869.1"/>
    <property type="molecule type" value="Genomic_DNA"/>
</dbReference>
<dbReference type="Gene3D" id="3.40.50.720">
    <property type="entry name" value="NAD(P)-binding Rossmann-like Domain"/>
    <property type="match status" value="2"/>
</dbReference>
<dbReference type="SUPFAM" id="SSF53901">
    <property type="entry name" value="Thiolase-like"/>
    <property type="match status" value="1"/>
</dbReference>
<dbReference type="InterPro" id="IPR013968">
    <property type="entry name" value="PKS_KR"/>
</dbReference>
<evidence type="ECO:0000259" key="12">
    <source>
        <dbReference type="PROSITE" id="PS52004"/>
    </source>
</evidence>
<dbReference type="SMART" id="SM00825">
    <property type="entry name" value="PKS_KS"/>
    <property type="match status" value="1"/>
</dbReference>
<dbReference type="CDD" id="cd05930">
    <property type="entry name" value="A_NRPS"/>
    <property type="match status" value="1"/>
</dbReference>
<dbReference type="InterPro" id="IPR050091">
    <property type="entry name" value="PKS_NRPS_Biosynth_Enz"/>
</dbReference>
<dbReference type="InterPro" id="IPR001242">
    <property type="entry name" value="Condensation_dom"/>
</dbReference>
<evidence type="ECO:0000256" key="5">
    <source>
        <dbReference type="ARBA" id="ARBA00022679"/>
    </source>
</evidence>
<dbReference type="GO" id="GO:0032259">
    <property type="term" value="P:methylation"/>
    <property type="evidence" value="ECO:0007669"/>
    <property type="project" value="UniProtKB-KW"/>
</dbReference>
<dbReference type="GeneID" id="28834697"/>
<dbReference type="PANTHER" id="PTHR43775">
    <property type="entry name" value="FATTY ACID SYNTHASE"/>
    <property type="match status" value="1"/>
</dbReference>
<keyword evidence="2" id="KW-0597">Phosphoprotein</keyword>
<evidence type="ECO:0000256" key="9">
    <source>
        <dbReference type="PROSITE-ProRule" id="PRU01363"/>
    </source>
</evidence>
<dbReference type="InterPro" id="IPR042104">
    <property type="entry name" value="PKS_dehydratase_sf"/>
</dbReference>
<dbReference type="InterPro" id="IPR000873">
    <property type="entry name" value="AMP-dep_synth/lig_dom"/>
</dbReference>
<dbReference type="SMART" id="SM00827">
    <property type="entry name" value="PKS_AT"/>
    <property type="match status" value="1"/>
</dbReference>
<dbReference type="SUPFAM" id="SSF52777">
    <property type="entry name" value="CoA-dependent acyltransferases"/>
    <property type="match status" value="2"/>
</dbReference>
<evidence type="ECO:0000256" key="7">
    <source>
        <dbReference type="ARBA" id="ARBA00023268"/>
    </source>
</evidence>
<dbReference type="InterPro" id="IPR045851">
    <property type="entry name" value="AMP-bd_C_sf"/>
</dbReference>
<dbReference type="PROSITE" id="PS52004">
    <property type="entry name" value="KS3_2"/>
    <property type="match status" value="1"/>
</dbReference>
<keyword evidence="5" id="KW-0808">Transferase</keyword>
<feature type="compositionally biased region" description="Polar residues" evidence="10">
    <location>
        <begin position="2498"/>
        <end position="2525"/>
    </location>
</feature>
<dbReference type="InterPro" id="IPR009081">
    <property type="entry name" value="PP-bd_ACP"/>
</dbReference>
<dbReference type="InterPro" id="IPR036291">
    <property type="entry name" value="NAD(P)-bd_dom_sf"/>
</dbReference>
<evidence type="ECO:0000313" key="14">
    <source>
        <dbReference type="EMBL" id="OBU00869.1"/>
    </source>
</evidence>
<dbReference type="Gene3D" id="3.40.47.10">
    <property type="match status" value="1"/>
</dbReference>
<sequence length="3985" mass="436496">MSHSNEPIAIIGSGCRFPGDSSSPSKLWDLLKDPRDVSRKIDRFEAEAFYHENGHHHGTSNVLHSYLLNEDTRAFDAQFFSIPGGEASTIDPQQRFLMEVIYEGLESAGQKIEDLSGSSTGVYVGVMCNDFAQVTYADIQNVPKYAATGTALSILSNRVSYFFNWTGPSMTIDTACSSSLIAVHQAVQLLRSGQSRVAVAAGTNLIFTPTNYIAESNVNMLSPTGRSRMWDSNADGYARGEGVGCVILKLLKDAIADGDVIESVIRETGTNQDGRTTGITMPSSKSQAALIRETYNRAGLDPLSETDRCQYFEAHGTGTKAGDPQEASAIHQAFYPAGGPSKEDDILYVGSIKTVIGHTEGTAGIAGLLKASLSVQHGIIPANMLFTDLNPDVEPYYGFLQIPTSARPWPALPPGVPRRASVNSFGFGGANAHAIVENYVPAEEQSIARNSSASVPFVFSANSEKALTSQIKAIRSFVNRVDDSVNARDVAWTLSRKSCFSHRASFAAATLPALAEKLSKALESKEADDKDVGLRFNPKKQKILGIFTGQGAQWPTMGYALIQSSPAALATIQALEESLQSLPKKDRPSWSIQEELSKAPEVSSVMQAEFSQPLCTAVQIVLVDLLRASGIEFSAVVGHSSGEIGAAYASGFLTASDAIRVAYYRGVLGSLANADGAMLAAGTSMEDATELCRLPVFRDRITVAASNSPASVTLSGDRKAIERAQLILEDESKFARMLKVDKAYHSHHMAPCAEPYMQAMSQAKVQIQEPSFTCRWFSSVLGGPEVTTEMADQLSGAYWRDNLINPVLFSQALEAALEAIGEPAVVVEVGPHPALKGPASLVIGDKFKSDVSYTGVLARNINDVEALSEGIGAIWKNIDSSILSFANLDALFSDVQDKPMFLKQVPNYAWDHDRTYWNESRATKSMYQRTERHHELLGVRLDGGEHDFRWRNFIKPSEMPWLRGHQVQGQMVFPGAGFASMAFEACKALAPLEQISMIELIDLRVSRAMALTDESPGVESLVTLSNVQRDGKNGVIFCDYECSICPTPDSVPVRASTGSIRLELGTVSLESLPSRNALGLDMNNVDMDHFYNSLAALGYNYSDMFTGISSLKRTTDTASGIIHIDGAEGYDPAFIFHPAPLDVAFQSIFGALGAPGDGRLWTVLVPTLISRIRVNPHACRNAGLGMDMPFDSVISVTPSNGVSGDVDICDQDGNTLVQVERLHVSPLTATTEQDDRHMFSSTEWTPFYPDATKDFSKWVLSEEEHGHMVFIERACFLYMKRVHDVLTQEERENCDWHRKKYLAWVAEIVGEVAEGRHPTVSKECMNDTWEEMKDELEDFCSLYPDFRLLIVVGDNLVGWMRGEVDFLEMYRETGMLEHIYKNTYGFPEYNAYLGKLVRQLSQRFRQMDILEIGAGTGSATEAIMSRIGDSYASYSYTDISAGFFLEAKDIFNKQGDKFAYTTFDVEKDPIAQGYAEHSYDLVVASNVLHATKSLETTLTNARKLLKPGGYLVILEITDTDPLRPTFFFGTLSGWWVGETDGRPHHPLLTQAKWDAVLRKSGFSGLDTATPPSGEFMVPQSIMLSQAVDTQMNLIRQPFSPKSNVQLDDLLVLGGQSMSSFQLQEDIIALLQPIAKNITFVENLDLLEESHFTSKQITLSLLELDEPVFNPFTPAKWAGLQLFSEKAQNVLWITQGGSGEHPYANMMIGVARCLTCEKPDLRFQTIDFDAIDSLNPQMIAEAVLRLHISDTWGSFVEAYDTAWLLEREIRVIGGEMTVPRYIPNKVLDGRYNSSRRTVQKDTNLNGSVIAISAGEASYELQQVVTPEWEAFTNSGLAEIKVERSSLATVSLGSFGSLFLTIGKLSGSGEKVLAFSDLNASVVSVPKAWAIAYNGTGEEDLGVLKAAFDVSLAQTLITAITPSSALLVYEPTAELAEALKEIAADQGKNVTCTTSRTEIANKDILYIHPSTHARALASIFPKRLTAFVDLSGRGHTGSLAPRIEKQLPIQCRRLDVADLIGRQAFTRPSGNEDTVVNVLKRTLSYAIAHPSSSAEEFPVGDMTGQTLANFDARVKVLNWTTSETLPVNLSPPEDVIQFRSDKTYWLVGLAGQLGLSICQWMVKRGARHVALSSRTPKISEKWLKFVQADGAEVRAVPCDVTDRRSVMRAHKAICDTMPPIAGVANGAMILNDGIIAQQPHDMFNQTLKPKVDGTRFLNDIFSKPTLDFFVVFSSLAYVTGNIGQSSYAAANAFMASVVEGRRKRGLAGSVMNLAGIFGIGYITRTDRGIIERLGKMGYSNVSEWDFLQFFAESVNAGHPNVGSGHDHEISSSLRPYDPSRDENPPAWLNIPRFCYYKRSTALSSAQEDGKNESVRSQLKEQKTKDDVYKVLLAGLTAVLYKNLGLRPEDNNIAPHTRLIELGIDSLVAVDMRFWFTKELDLDMPVLKLLGGASVEEMVQDTMERLSPELTPNWVKEPAEAEASTGEEEVPTIVIPDDDSTSNGSPLSVSENETPDSEATTPPASRSLSEAGYPKEGLSTPPLDLELELAFERKVKMSYPSLQFWFLIQHLGQDAPHAFNVSFRVALKGRMDISRMEEAVKSLGERHDALRTAFFDDSENDYEPTQGVLSLDNSPLRLEVQKIASLQEAIDFNEKLDHYVFDIQRGRTIRMAMLSESDTAHYLILGFHHIAMDGFSFDVFLRELGALYEGKALPPVTIQWNDLMEEQRLGVGNGLFKAETDYWRSTLATIPDPIPMLPMARSQTRVSVTKFAFEECPITVLDEKTVRGIRERCREMKVTRYHFFLSILRIMLFELTDVEELCIGTVDANRGDSRASSTIGLMVNVLPMKFQRSTNKSFTQLTQEGRDQAYAALANSRLPFKAMLDQLAVPRSTQCSPIFQVVLDYLPHKIETPEGLGAPGDEVKATLNYSLADMVIDVNDISSTEIRLRWRGQTSLYSERAVKLMLDMFTELVKKYAVADPKLLVDGSKLTLYNSAQVQAATGIALGSSMVSQWGPTVSHVIDENSVTHPDTPALKDGLGNSLTYSQASKRVNQIANALLESGIEHRRVAGYQEPTADWVCSLLAVWKIGAAYVPLDSRQPTARIAVMLAGCNPSAVVCHQETVDNLTGINGDAIVINISDLPSMSTTVESLATKAKPEQPALLIFTSGSTGTPKAVEVRHSSLKNIIEGVTATYGFDQARQTVLQHSAHSFDICFGQILLGLCNRGSVFVAPKDKRADPLELCKIVRDEKITIVMSTPGEYSQWLRFGRSELQAADSWKFGFSGGEAMHGSLKAAFNDLGMDVTLINAYGPAETIILSTTKVVDYKNETSDYSEAVSIGKPIPNSGVFIVDRNMKPVPSGVTGEIVITGAGVANGYYGQSELTKATFIRDTLTPSGYSANYGGGVMAKMYRTGDSGRYDENGELHFEGRIAGDSQVKLNGIRIEIKEIESVIVKTSAGVLHDTIVSVRRNPDFLVAHVEFAQPLEQAEQKSFLSSLLARLPLPKYMSPALLVPIDAIPLTPHGKADRKAVQALPLPTRDDDGNEQSLTETERALKNLWIEALPEECTLAVAIKPETEFFNLGGGSYLLVLIQGLIRKRFHVLIPVMKLFDASSLRDMASKIDAAAAIAAVDWEAEIALEEGLKAGTNTPNRKPSSGEGLIVVLTGATGYLGKRLLRELIENKAVSRVHCVAFRGTDKDSVLEPVPEDFRSRVEVHSGDLASPLLGLEAETFNALALEADVIIHSGANRSFWDYYQSLRGPNVVSTKTLVKMAAIGSTPVHFISSGGLIQPGLDAESSPASITDIGAPPIDGSNGYIASKWASEAYLERAGRELGLPVYIHRVTRAPAQDDTSPTALPEGLISDFLDLTFKLKAVPQPQGWRGSFDLLRTSELSHQLVDSFIQSSADPTNDSERVQYVHYPSTVRLQMENVVEGLQAAKQVANGDDVEGFETLPPHVWVGKAKKVGLDWHFAGQDFSAFGAEGVSLRR</sequence>
<dbReference type="InterPro" id="IPR020841">
    <property type="entry name" value="PKS_Beta-ketoAc_synthase_dom"/>
</dbReference>
<dbReference type="InterPro" id="IPR049900">
    <property type="entry name" value="PKS_mFAS_DH"/>
</dbReference>
<dbReference type="InterPro" id="IPR013120">
    <property type="entry name" value="FAR_NAD-bd"/>
</dbReference>
<dbReference type="PROSITE" id="PS00606">
    <property type="entry name" value="KS3_1"/>
    <property type="match status" value="1"/>
</dbReference>
<dbReference type="CDD" id="cd19532">
    <property type="entry name" value="C_PKS-NRPS"/>
    <property type="match status" value="1"/>
</dbReference>
<dbReference type="Gene3D" id="1.10.1200.10">
    <property type="entry name" value="ACP-like"/>
    <property type="match status" value="2"/>
</dbReference>
<feature type="active site" description="Proton donor; for dehydratase activity" evidence="9">
    <location>
        <position position="1142"/>
    </location>
</feature>
<dbReference type="Pfam" id="PF00668">
    <property type="entry name" value="Condensation"/>
    <property type="match status" value="1"/>
</dbReference>
<evidence type="ECO:0000256" key="1">
    <source>
        <dbReference type="ARBA" id="ARBA00022450"/>
    </source>
</evidence>
<dbReference type="GO" id="GO:0009403">
    <property type="term" value="P:toxin biosynthetic process"/>
    <property type="evidence" value="ECO:0007669"/>
    <property type="project" value="UniProtKB-ARBA"/>
</dbReference>
<dbReference type="SUPFAM" id="SSF53335">
    <property type="entry name" value="S-adenosyl-L-methionine-dependent methyltransferases"/>
    <property type="match status" value="1"/>
</dbReference>
<feature type="domain" description="Carrier" evidence="11">
    <location>
        <begin position="3543"/>
        <end position="3623"/>
    </location>
</feature>
<dbReference type="InterPro" id="IPR018201">
    <property type="entry name" value="Ketoacyl_synth_AS"/>
</dbReference>
<dbReference type="OrthoDB" id="329835at2759"/>
<comment type="similarity">
    <text evidence="8">In the C-terminal section; belongs to the NRP synthetase family.</text>
</comment>
<dbReference type="PROSITE" id="PS52019">
    <property type="entry name" value="PKS_MFAS_DH"/>
    <property type="match status" value="1"/>
</dbReference>
<dbReference type="InterPro" id="IPR001227">
    <property type="entry name" value="Ac_transferase_dom_sf"/>
</dbReference>
<dbReference type="InterPro" id="IPR006162">
    <property type="entry name" value="Ppantetheine_attach_site"/>
</dbReference>
<proteinExistence type="inferred from homology"/>
<evidence type="ECO:0000256" key="8">
    <source>
        <dbReference type="ARBA" id="ARBA00029443"/>
    </source>
</evidence>
<feature type="domain" description="Ketosynthase family 3 (KS3)" evidence="12">
    <location>
        <begin position="5"/>
        <end position="438"/>
    </location>
</feature>
<keyword evidence="4" id="KW-0489">Methyltransferase</keyword>
<dbReference type="SUPFAM" id="SSF52151">
    <property type="entry name" value="FabD/lysophospholipase-like"/>
    <property type="match status" value="1"/>
</dbReference>
<dbReference type="SMART" id="SM00822">
    <property type="entry name" value="PKS_KR"/>
    <property type="match status" value="1"/>
</dbReference>
<dbReference type="InterPro" id="IPR049552">
    <property type="entry name" value="PKS_DH_N"/>
</dbReference>
<dbReference type="RefSeq" id="XP_018134601.1">
    <property type="nucleotide sequence ID" value="XM_018270835.2"/>
</dbReference>
<protein>
    <submittedName>
        <fullName evidence="14">Putative Hybrid PKS-NRPS biosynthetic cluster</fullName>
    </submittedName>
</protein>
<dbReference type="PROSITE" id="PS00012">
    <property type="entry name" value="PHOSPHOPANTETHEINE"/>
    <property type="match status" value="1"/>
</dbReference>
<keyword evidence="6" id="KW-0677">Repeat</keyword>
<dbReference type="InterPro" id="IPR014043">
    <property type="entry name" value="Acyl_transferase_dom"/>
</dbReference>
<dbReference type="Gene3D" id="3.10.129.110">
    <property type="entry name" value="Polyketide synthase dehydratase"/>
    <property type="match status" value="1"/>
</dbReference>
<organism evidence="14 15">
    <name type="scientific">Pseudogymnoascus verrucosus</name>
    <dbReference type="NCBI Taxonomy" id="342668"/>
    <lineage>
        <taxon>Eukaryota</taxon>
        <taxon>Fungi</taxon>
        <taxon>Dikarya</taxon>
        <taxon>Ascomycota</taxon>
        <taxon>Pezizomycotina</taxon>
        <taxon>Leotiomycetes</taxon>
        <taxon>Thelebolales</taxon>
        <taxon>Thelebolaceae</taxon>
        <taxon>Pseudogymnoascus</taxon>
    </lineage>
</organism>
<dbReference type="Gene3D" id="3.30.300.30">
    <property type="match status" value="1"/>
</dbReference>
<accession>A0A1B8GYF7</accession>
<dbReference type="Pfam" id="PF21089">
    <property type="entry name" value="PKS_DH_N"/>
    <property type="match status" value="1"/>
</dbReference>
<dbReference type="InterPro" id="IPR057326">
    <property type="entry name" value="KR_dom"/>
</dbReference>
<dbReference type="Proteomes" id="UP000091956">
    <property type="component" value="Unassembled WGS sequence"/>
</dbReference>
<dbReference type="SUPFAM" id="SSF51735">
    <property type="entry name" value="NAD(P)-binding Rossmann-fold domains"/>
    <property type="match status" value="2"/>
</dbReference>
<dbReference type="InterPro" id="IPR016039">
    <property type="entry name" value="Thiolase-like"/>
</dbReference>
<dbReference type="InterPro" id="IPR042099">
    <property type="entry name" value="ANL_N_sf"/>
</dbReference>
<dbReference type="InterPro" id="IPR029063">
    <property type="entry name" value="SAM-dependent_MTases_sf"/>
</dbReference>
<dbReference type="InterPro" id="IPR023213">
    <property type="entry name" value="CAT-like_dom_sf"/>
</dbReference>
<dbReference type="Gene3D" id="3.40.50.150">
    <property type="entry name" value="Vaccinia Virus protein VP39"/>
    <property type="match status" value="1"/>
</dbReference>
<feature type="region of interest" description="C-terminal hotdog fold" evidence="9">
    <location>
        <begin position="1082"/>
        <end position="1233"/>
    </location>
</feature>
<dbReference type="SUPFAM" id="SSF47336">
    <property type="entry name" value="ACP-like"/>
    <property type="match status" value="2"/>
</dbReference>
<feature type="active site" description="Proton acceptor; for dehydratase activity" evidence="9">
    <location>
        <position position="965"/>
    </location>
</feature>
<dbReference type="Gene3D" id="3.40.366.10">
    <property type="entry name" value="Malonyl-Coenzyme A Acyl Carrier Protein, domain 2"/>
    <property type="match status" value="1"/>
</dbReference>
<dbReference type="CDD" id="cd02440">
    <property type="entry name" value="AdoMet_MTases"/>
    <property type="match status" value="1"/>
</dbReference>
<dbReference type="GO" id="GO:0004315">
    <property type="term" value="F:3-oxoacyl-[acyl-carrier-protein] synthase activity"/>
    <property type="evidence" value="ECO:0007669"/>
    <property type="project" value="InterPro"/>
</dbReference>
<feature type="compositionally biased region" description="Acidic residues" evidence="10">
    <location>
        <begin position="2482"/>
        <end position="2497"/>
    </location>
</feature>
<feature type="domain" description="PKS/mFAS DH" evidence="13">
    <location>
        <begin position="934"/>
        <end position="1233"/>
    </location>
</feature>
<feature type="region of interest" description="N-terminal hotdog fold" evidence="9">
    <location>
        <begin position="934"/>
        <end position="1067"/>
    </location>
</feature>
<dbReference type="InterPro" id="IPR032821">
    <property type="entry name" value="PKS_assoc"/>
</dbReference>
<dbReference type="Pfam" id="PF00550">
    <property type="entry name" value="PP-binding"/>
    <property type="match status" value="2"/>
</dbReference>
<dbReference type="Pfam" id="PF00109">
    <property type="entry name" value="ketoacyl-synt"/>
    <property type="match status" value="1"/>
</dbReference>
<dbReference type="Pfam" id="PF00501">
    <property type="entry name" value="AMP-binding"/>
    <property type="match status" value="1"/>
</dbReference>
<dbReference type="GO" id="GO:0006633">
    <property type="term" value="P:fatty acid biosynthetic process"/>
    <property type="evidence" value="ECO:0007669"/>
    <property type="project" value="InterPro"/>
</dbReference>
<dbReference type="Pfam" id="PF16197">
    <property type="entry name" value="KAsynt_C_assoc"/>
    <property type="match status" value="1"/>
</dbReference>
<dbReference type="SUPFAM" id="SSF55048">
    <property type="entry name" value="Probable ACP-binding domain of malonyl-CoA ACP transacylase"/>
    <property type="match status" value="1"/>
</dbReference>
<feature type="domain" description="Carrier" evidence="11">
    <location>
        <begin position="2387"/>
        <end position="2463"/>
    </location>
</feature>
<dbReference type="InterPro" id="IPR014031">
    <property type="entry name" value="Ketoacyl_synth_C"/>
</dbReference>
<dbReference type="SMART" id="SM00826">
    <property type="entry name" value="PKS_DH"/>
    <property type="match status" value="1"/>
</dbReference>
<dbReference type="CDD" id="cd00833">
    <property type="entry name" value="PKS"/>
    <property type="match status" value="1"/>
</dbReference>
<evidence type="ECO:0000256" key="2">
    <source>
        <dbReference type="ARBA" id="ARBA00022553"/>
    </source>
</evidence>
<dbReference type="Pfam" id="PF08659">
    <property type="entry name" value="KR"/>
    <property type="match status" value="1"/>
</dbReference>
<dbReference type="Pfam" id="PF07993">
    <property type="entry name" value="NAD_binding_4"/>
    <property type="match status" value="1"/>
</dbReference>
<dbReference type="SMART" id="SM00823">
    <property type="entry name" value="PKS_PP"/>
    <property type="match status" value="2"/>
</dbReference>
<keyword evidence="15" id="KW-1185">Reference proteome</keyword>
<dbReference type="GO" id="GO:0031177">
    <property type="term" value="F:phosphopantetheine binding"/>
    <property type="evidence" value="ECO:0007669"/>
    <property type="project" value="InterPro"/>
</dbReference>
<dbReference type="InterPro" id="IPR016035">
    <property type="entry name" value="Acyl_Trfase/lysoPLipase"/>
</dbReference>
<dbReference type="NCBIfam" id="TIGR01733">
    <property type="entry name" value="AA-adenyl-dom"/>
    <property type="match status" value="1"/>
</dbReference>
<reference evidence="14 15" key="1">
    <citation type="submission" date="2016-03" db="EMBL/GenBank/DDBJ databases">
        <title>Comparative genomics of Pseudogymnoascus destructans, the fungus causing white-nose syndrome of bats.</title>
        <authorList>
            <person name="Palmer J.M."/>
            <person name="Drees K.P."/>
            <person name="Foster J.T."/>
            <person name="Lindner D.L."/>
        </authorList>
    </citation>
    <scope>NUCLEOTIDE SEQUENCE [LARGE SCALE GENOMIC DNA]</scope>
    <source>
        <strain evidence="14 15">UAMH 10579</strain>
    </source>
</reference>